<dbReference type="Gene3D" id="3.40.630.30">
    <property type="match status" value="1"/>
</dbReference>
<dbReference type="PANTHER" id="PTHR11135">
    <property type="entry name" value="HISTONE ACETYLTRANSFERASE-RELATED"/>
    <property type="match status" value="1"/>
</dbReference>
<proteinExistence type="predicted"/>
<dbReference type="GO" id="GO:0005737">
    <property type="term" value="C:cytoplasm"/>
    <property type="evidence" value="ECO:0007669"/>
    <property type="project" value="TreeGrafter"/>
</dbReference>
<dbReference type="GO" id="GO:0046872">
    <property type="term" value="F:metal ion binding"/>
    <property type="evidence" value="ECO:0007669"/>
    <property type="project" value="UniProtKB-KW"/>
</dbReference>
<dbReference type="InterPro" id="IPR000182">
    <property type="entry name" value="GNAT_dom"/>
</dbReference>
<dbReference type="AlphaFoldDB" id="A0A3B0VQK5"/>
<dbReference type="InterPro" id="IPR016181">
    <property type="entry name" value="Acyl_CoA_acyltransferase"/>
</dbReference>
<gene>
    <name evidence="8" type="ORF">MNBD_CHLOROFLEXI01-5121</name>
</gene>
<feature type="domain" description="N-acetyltransferase" evidence="6">
    <location>
        <begin position="125"/>
        <end position="228"/>
    </location>
</feature>
<evidence type="ECO:0000256" key="4">
    <source>
        <dbReference type="ARBA" id="ARBA00023004"/>
    </source>
</evidence>
<keyword evidence="8" id="KW-0808">Transferase</keyword>
<evidence type="ECO:0000256" key="1">
    <source>
        <dbReference type="ARBA" id="ARBA00022485"/>
    </source>
</evidence>
<keyword evidence="2" id="KW-0949">S-adenosyl-L-methionine</keyword>
<protein>
    <submittedName>
        <fullName evidence="8">Histone acetyltransferase, ELP3 family</fullName>
    </submittedName>
</protein>
<sequence>MWSDTAVRPDELKIYPCILVKNAELYEYWQRGEYQPYDEETLTKLLIACKVQVPRYVRLNRVIRDFPTTNVVEGNKKANLRQIALQRMAKQGLRCQCIRCREVRRDKVQRDELALKIETYETDATTEHFLSLETADDKLAGFLRLSFPHQDMLHPLPELTNHAMIREVHVYGPALNLGENSQGEAQHMGVGSELIHKAKAMAKAAGYANIAVISAIGTREYYTKHHGFKMDGLYMTAVLMVNS</sequence>
<evidence type="ECO:0000256" key="5">
    <source>
        <dbReference type="ARBA" id="ARBA00023014"/>
    </source>
</evidence>
<keyword evidence="3" id="KW-0479">Metal-binding</keyword>
<evidence type="ECO:0000256" key="3">
    <source>
        <dbReference type="ARBA" id="ARBA00022723"/>
    </source>
</evidence>
<keyword evidence="5" id="KW-0411">Iron-sulfur</keyword>
<organism evidence="8">
    <name type="scientific">hydrothermal vent metagenome</name>
    <dbReference type="NCBI Taxonomy" id="652676"/>
    <lineage>
        <taxon>unclassified sequences</taxon>
        <taxon>metagenomes</taxon>
        <taxon>ecological metagenomes</taxon>
    </lineage>
</organism>
<accession>A0A3B0VQK5</accession>
<dbReference type="Pfam" id="PF00583">
    <property type="entry name" value="Acetyltransf_1"/>
    <property type="match status" value="1"/>
</dbReference>
<dbReference type="SUPFAM" id="SSF55729">
    <property type="entry name" value="Acyl-CoA N-acyltransferases (Nat)"/>
    <property type="match status" value="1"/>
</dbReference>
<dbReference type="InterPro" id="IPR032432">
    <property type="entry name" value="Radical_SAM_C"/>
</dbReference>
<keyword evidence="4" id="KW-0408">Iron</keyword>
<dbReference type="Pfam" id="PF16199">
    <property type="entry name" value="Radical_SAM_C"/>
    <property type="match status" value="1"/>
</dbReference>
<dbReference type="GO" id="GO:0051539">
    <property type="term" value="F:4 iron, 4 sulfur cluster binding"/>
    <property type="evidence" value="ECO:0007669"/>
    <property type="project" value="UniProtKB-KW"/>
</dbReference>
<keyword evidence="1" id="KW-0004">4Fe-4S</keyword>
<evidence type="ECO:0000313" key="8">
    <source>
        <dbReference type="EMBL" id="VAW39149.1"/>
    </source>
</evidence>
<name>A0A3B0VQK5_9ZZZZ</name>
<dbReference type="InterPro" id="IPR039661">
    <property type="entry name" value="ELP3"/>
</dbReference>
<evidence type="ECO:0000256" key="2">
    <source>
        <dbReference type="ARBA" id="ARBA00022691"/>
    </source>
</evidence>
<evidence type="ECO:0000259" key="6">
    <source>
        <dbReference type="Pfam" id="PF00583"/>
    </source>
</evidence>
<dbReference type="PANTHER" id="PTHR11135:SF0">
    <property type="entry name" value="ELONGATOR COMPLEX PROTEIN 3"/>
    <property type="match status" value="1"/>
</dbReference>
<evidence type="ECO:0000259" key="7">
    <source>
        <dbReference type="Pfam" id="PF16199"/>
    </source>
</evidence>
<dbReference type="GO" id="GO:0002926">
    <property type="term" value="P:tRNA wobble base 5-methoxycarbonylmethyl-2-thiouridinylation"/>
    <property type="evidence" value="ECO:0007669"/>
    <property type="project" value="TreeGrafter"/>
</dbReference>
<feature type="domain" description="Radical SAM C-terminal extension" evidence="7">
    <location>
        <begin position="9"/>
        <end position="89"/>
    </location>
</feature>
<reference evidence="8" key="1">
    <citation type="submission" date="2018-06" db="EMBL/GenBank/DDBJ databases">
        <authorList>
            <person name="Zhirakovskaya E."/>
        </authorList>
    </citation>
    <scope>NUCLEOTIDE SEQUENCE</scope>
</reference>
<dbReference type="GO" id="GO:0016747">
    <property type="term" value="F:acyltransferase activity, transferring groups other than amino-acyl groups"/>
    <property type="evidence" value="ECO:0007669"/>
    <property type="project" value="InterPro"/>
</dbReference>
<dbReference type="EMBL" id="UOEU01000731">
    <property type="protein sequence ID" value="VAW39149.1"/>
    <property type="molecule type" value="Genomic_DNA"/>
</dbReference>